<dbReference type="Proteomes" id="UP001057402">
    <property type="component" value="Chromosome 4"/>
</dbReference>
<gene>
    <name evidence="1" type="ORF">MLD38_010573</name>
</gene>
<name>A0ACB9R095_9MYRT</name>
<dbReference type="EMBL" id="CM042883">
    <property type="protein sequence ID" value="KAI4372330.1"/>
    <property type="molecule type" value="Genomic_DNA"/>
</dbReference>
<accession>A0ACB9R095</accession>
<keyword evidence="2" id="KW-1185">Reference proteome</keyword>
<protein>
    <submittedName>
        <fullName evidence="1">Uncharacterized protein</fullName>
    </submittedName>
</protein>
<evidence type="ECO:0000313" key="2">
    <source>
        <dbReference type="Proteomes" id="UP001057402"/>
    </source>
</evidence>
<reference evidence="2" key="1">
    <citation type="journal article" date="2023" name="Front. Plant Sci.">
        <title>Chromosomal-level genome assembly of Melastoma candidum provides insights into trichome evolution.</title>
        <authorList>
            <person name="Zhong Y."/>
            <person name="Wu W."/>
            <person name="Sun C."/>
            <person name="Zou P."/>
            <person name="Liu Y."/>
            <person name="Dai S."/>
            <person name="Zhou R."/>
        </authorList>
    </citation>
    <scope>NUCLEOTIDE SEQUENCE [LARGE SCALE GENOMIC DNA]</scope>
</reference>
<proteinExistence type="predicted"/>
<organism evidence="1 2">
    <name type="scientific">Melastoma candidum</name>
    <dbReference type="NCBI Taxonomy" id="119954"/>
    <lineage>
        <taxon>Eukaryota</taxon>
        <taxon>Viridiplantae</taxon>
        <taxon>Streptophyta</taxon>
        <taxon>Embryophyta</taxon>
        <taxon>Tracheophyta</taxon>
        <taxon>Spermatophyta</taxon>
        <taxon>Magnoliopsida</taxon>
        <taxon>eudicotyledons</taxon>
        <taxon>Gunneridae</taxon>
        <taxon>Pentapetalae</taxon>
        <taxon>rosids</taxon>
        <taxon>malvids</taxon>
        <taxon>Myrtales</taxon>
        <taxon>Melastomataceae</taxon>
        <taxon>Melastomatoideae</taxon>
        <taxon>Melastomateae</taxon>
        <taxon>Melastoma</taxon>
    </lineage>
</organism>
<comment type="caution">
    <text evidence="1">The sequence shown here is derived from an EMBL/GenBank/DDBJ whole genome shotgun (WGS) entry which is preliminary data.</text>
</comment>
<sequence length="351" mass="38704">MSKPQEPQRPLFPFGNPFRALSPKGSRLPQSLVNTLNDFEESLAGRLKSLEPKVAGDVLSLSWLELAMRSLCDTHYGIKNLISTLDLPVCDWEEKWVDVYLDISVKLLDICIIFSSELSRLNQGRLFVQCGLHNLESHSPKQCDRARSFLGGWRKQTTSRNPKIDSCCSLLDGLMASLDLPKVKNSAKGKVLMRAMYGVKVQTIFVCSVFHAALSGSTRKLVEINVADSFPWAASFSNLRTSVNDGVRSCLASGRTITCKELEVVDANVMKLYPMIQDGVDAGEDVCFNETVAQASKSLETLSQALELLTICVDGFFQIVLSGRDALLCNLRADSKASHQKVRANVGRLAI</sequence>
<evidence type="ECO:0000313" key="1">
    <source>
        <dbReference type="EMBL" id="KAI4372330.1"/>
    </source>
</evidence>